<evidence type="ECO:0000313" key="2">
    <source>
        <dbReference type="Proteomes" id="UP000315349"/>
    </source>
</evidence>
<name>A0A518GNT2_9PLAN</name>
<dbReference type="EMBL" id="CP036299">
    <property type="protein sequence ID" value="QDV30290.1"/>
    <property type="molecule type" value="Genomic_DNA"/>
</dbReference>
<protein>
    <submittedName>
        <fullName evidence="1">Uncharacterized protein</fullName>
    </submittedName>
</protein>
<evidence type="ECO:0000313" key="1">
    <source>
        <dbReference type="EMBL" id="QDV30290.1"/>
    </source>
</evidence>
<dbReference type="RefSeq" id="WP_145299415.1">
    <property type="nucleotide sequence ID" value="NZ_CP036299.1"/>
</dbReference>
<dbReference type="KEGG" id="peh:Spb1_22190"/>
<reference evidence="1 2" key="1">
    <citation type="submission" date="2019-02" db="EMBL/GenBank/DDBJ databases">
        <title>Deep-cultivation of Planctomycetes and their phenomic and genomic characterization uncovers novel biology.</title>
        <authorList>
            <person name="Wiegand S."/>
            <person name="Jogler M."/>
            <person name="Boedeker C."/>
            <person name="Pinto D."/>
            <person name="Vollmers J."/>
            <person name="Rivas-Marin E."/>
            <person name="Kohn T."/>
            <person name="Peeters S.H."/>
            <person name="Heuer A."/>
            <person name="Rast P."/>
            <person name="Oberbeckmann S."/>
            <person name="Bunk B."/>
            <person name="Jeske O."/>
            <person name="Meyerdierks A."/>
            <person name="Storesund J.E."/>
            <person name="Kallscheuer N."/>
            <person name="Luecker S."/>
            <person name="Lage O.M."/>
            <person name="Pohl T."/>
            <person name="Merkel B.J."/>
            <person name="Hornburger P."/>
            <person name="Mueller R.-W."/>
            <person name="Bruemmer F."/>
            <person name="Labrenz M."/>
            <person name="Spormann A.M."/>
            <person name="Op den Camp H."/>
            <person name="Overmann J."/>
            <person name="Amann R."/>
            <person name="Jetten M.S.M."/>
            <person name="Mascher T."/>
            <person name="Medema M.H."/>
            <person name="Devos D.P."/>
            <person name="Kaster A.-K."/>
            <person name="Ovreas L."/>
            <person name="Rohde M."/>
            <person name="Galperin M.Y."/>
            <person name="Jogler C."/>
        </authorList>
    </citation>
    <scope>NUCLEOTIDE SEQUENCE [LARGE SCALE GENOMIC DNA]</scope>
    <source>
        <strain evidence="1 2">Spb1</strain>
    </source>
</reference>
<dbReference type="AlphaFoldDB" id="A0A518GNT2"/>
<dbReference type="Proteomes" id="UP000315349">
    <property type="component" value="Chromosome"/>
</dbReference>
<dbReference type="OrthoDB" id="1490027at2"/>
<organism evidence="1 2">
    <name type="scientific">Planctopirus ephydatiae</name>
    <dbReference type="NCBI Taxonomy" id="2528019"/>
    <lineage>
        <taxon>Bacteria</taxon>
        <taxon>Pseudomonadati</taxon>
        <taxon>Planctomycetota</taxon>
        <taxon>Planctomycetia</taxon>
        <taxon>Planctomycetales</taxon>
        <taxon>Planctomycetaceae</taxon>
        <taxon>Planctopirus</taxon>
    </lineage>
</organism>
<sequence length="492" mass="54272">MSAYLKIENIGVCPPEGFTVLGVSLADTSSREGVIGTFGSGSKHGVAVLLRNELNPVVFAGTLKLEFGTKPQTVGDGLAEKQFARLVVRYGGVDANGVNRSSTEDLGFVLDYGKQDWNEVSLALREFVSNAIDRSIRERGDWSGVKIEIVDEAQVRAKRDHTRVFVPLNADVLQFYNDLGKWFLHFSEPESLSKAILPKRNRNLGDRKAAVIYRRGVRVREFESSDTESLFDYNLDDLTIDEARKASDWDVRHHCGRALAGAEKSTLAILFNHLLNSDKPVWEFSFDTYSLQPSYRDNEADQLRQKNWQEAFLQVAGDDAVLTGEGSADQLERKGYKPVKAPEGLVNAASRYGLQTPASVLSVDELSGRDITEASPDAQAAVDLVWELLQQVRLTNGKEKPVVKCFSSILDGGTMLNGYYRQGEVFINADLAGSASVVAGRDALSNRLLKVALEEVAHFVTEATDNSRDFQDFLLELSVKLARSGSRKEVAA</sequence>
<keyword evidence="2" id="KW-1185">Reference proteome</keyword>
<gene>
    <name evidence="1" type="ORF">Spb1_22190</name>
</gene>
<proteinExistence type="predicted"/>
<accession>A0A518GNT2</accession>